<dbReference type="Proteomes" id="UP000321272">
    <property type="component" value="Chromosome"/>
</dbReference>
<sequence>MSIIIIAPVHAWDDVRVFKKQAVSLARSGFDVKLIARIEKKDFIDGVEVIPPAGSSKNRFLRFLSIPLISFQALFLKGEIYHLHNPDTIPIAFFLRLFGSKIIYDTHEDFTQRILSRYWLPKILRGFFAWAVGRAEVLTARVAQASIATQREVAERLGNKCLIIKNLPRVDDELIEQVSKLTNQINDKGCIFRVVYIGGVSPARGLYEMVDALPKVNEEIDCRLWLIGRAQQEFLESASKRKGWDYVDYFSKMAQEKAFAYVKKSDIGLIYINDVGGHAMIDPNKIYEYMTFSKPFVASNFKKWREDFEGINAGVFIEPGSSDKLSESLLKLARLDKKELEKMGNNGKKFVDHNNWEKEYQRLLKIYEGILGCHSAS</sequence>
<dbReference type="SUPFAM" id="SSF53756">
    <property type="entry name" value="UDP-Glycosyltransferase/glycogen phosphorylase"/>
    <property type="match status" value="1"/>
</dbReference>
<evidence type="ECO:0000313" key="2">
    <source>
        <dbReference type="EMBL" id="QEA39735.1"/>
    </source>
</evidence>
<dbReference type="PANTHER" id="PTHR46401">
    <property type="entry name" value="GLYCOSYLTRANSFERASE WBBK-RELATED"/>
    <property type="match status" value="1"/>
</dbReference>
<dbReference type="AlphaFoldDB" id="A0A5B8SVY6"/>
<evidence type="ECO:0000313" key="3">
    <source>
        <dbReference type="Proteomes" id="UP000321272"/>
    </source>
</evidence>
<organism evidence="2 3">
    <name type="scientific">Pistricoccus aurantiacus</name>
    <dbReference type="NCBI Taxonomy" id="1883414"/>
    <lineage>
        <taxon>Bacteria</taxon>
        <taxon>Pseudomonadati</taxon>
        <taxon>Pseudomonadota</taxon>
        <taxon>Gammaproteobacteria</taxon>
        <taxon>Oceanospirillales</taxon>
        <taxon>Halomonadaceae</taxon>
        <taxon>Pistricoccus</taxon>
    </lineage>
</organism>
<dbReference type="OrthoDB" id="9815351at2"/>
<dbReference type="GO" id="GO:0016757">
    <property type="term" value="F:glycosyltransferase activity"/>
    <property type="evidence" value="ECO:0007669"/>
    <property type="project" value="TreeGrafter"/>
</dbReference>
<dbReference type="PANTHER" id="PTHR46401:SF2">
    <property type="entry name" value="GLYCOSYLTRANSFERASE WBBK-RELATED"/>
    <property type="match status" value="1"/>
</dbReference>
<dbReference type="Gene3D" id="3.40.50.2000">
    <property type="entry name" value="Glycogen Phosphorylase B"/>
    <property type="match status" value="2"/>
</dbReference>
<reference evidence="2 3" key="1">
    <citation type="submission" date="2019-06" db="EMBL/GenBank/DDBJ databases">
        <title>Genome analyses of bacteria isolated from kimchi.</title>
        <authorList>
            <person name="Lee S."/>
            <person name="Ahn S."/>
            <person name="Roh S."/>
        </authorList>
    </citation>
    <scope>NUCLEOTIDE SEQUENCE [LARGE SCALE GENOMIC DNA]</scope>
    <source>
        <strain evidence="2 3">CBA4606</strain>
    </source>
</reference>
<name>A0A5B8SVY6_9GAMM</name>
<accession>A0A5B8SVY6</accession>
<keyword evidence="1 2" id="KW-0808">Transferase</keyword>
<keyword evidence="3" id="KW-1185">Reference proteome</keyword>
<evidence type="ECO:0000256" key="1">
    <source>
        <dbReference type="ARBA" id="ARBA00022679"/>
    </source>
</evidence>
<proteinExistence type="predicted"/>
<protein>
    <submittedName>
        <fullName evidence="2">Glycosyltransferase family 4 protein</fullName>
    </submittedName>
</protein>
<dbReference type="EMBL" id="CP042382">
    <property type="protein sequence ID" value="QEA39735.1"/>
    <property type="molecule type" value="Genomic_DNA"/>
</dbReference>
<gene>
    <name evidence="2" type="ORF">FGL86_12080</name>
</gene>
<dbReference type="RefSeq" id="WP_147184783.1">
    <property type="nucleotide sequence ID" value="NZ_CP042382.1"/>
</dbReference>
<dbReference type="GO" id="GO:0009103">
    <property type="term" value="P:lipopolysaccharide biosynthetic process"/>
    <property type="evidence" value="ECO:0007669"/>
    <property type="project" value="TreeGrafter"/>
</dbReference>
<dbReference type="KEGG" id="paur:FGL86_12080"/>
<dbReference type="Pfam" id="PF13692">
    <property type="entry name" value="Glyco_trans_1_4"/>
    <property type="match status" value="1"/>
</dbReference>